<feature type="compositionally biased region" description="Polar residues" evidence="1">
    <location>
        <begin position="238"/>
        <end position="249"/>
    </location>
</feature>
<dbReference type="Proteomes" id="UP000008144">
    <property type="component" value="Chromosome 3"/>
</dbReference>
<evidence type="ECO:0000259" key="2">
    <source>
        <dbReference type="Pfam" id="PF15862"/>
    </source>
</evidence>
<feature type="compositionally biased region" description="Low complexity" evidence="1">
    <location>
        <begin position="208"/>
        <end position="218"/>
    </location>
</feature>
<dbReference type="PANTHER" id="PTHR15197">
    <property type="entry name" value="COILIN P80"/>
    <property type="match status" value="1"/>
</dbReference>
<evidence type="ECO:0000313" key="5">
    <source>
        <dbReference type="Proteomes" id="UP000008144"/>
    </source>
</evidence>
<proteinExistence type="predicted"/>
<dbReference type="FunCoup" id="F7A0C5">
    <property type="interactions" value="225"/>
</dbReference>
<dbReference type="InParanoid" id="F7A0C5"/>
<feature type="compositionally biased region" description="Polar residues" evidence="1">
    <location>
        <begin position="263"/>
        <end position="278"/>
    </location>
</feature>
<evidence type="ECO:0000259" key="3">
    <source>
        <dbReference type="Pfam" id="PF23086"/>
    </source>
</evidence>
<feature type="region of interest" description="Disordered" evidence="1">
    <location>
        <begin position="201"/>
        <end position="341"/>
    </location>
</feature>
<feature type="compositionally biased region" description="Basic and acidic residues" evidence="1">
    <location>
        <begin position="111"/>
        <end position="142"/>
    </location>
</feature>
<dbReference type="STRING" id="7719.ENSCINP00000029374"/>
<reference evidence="5" key="1">
    <citation type="journal article" date="2002" name="Science">
        <title>The draft genome of Ciona intestinalis: insights into chordate and vertebrate origins.</title>
        <authorList>
            <person name="Dehal P."/>
            <person name="Satou Y."/>
            <person name="Campbell R.K."/>
            <person name="Chapman J."/>
            <person name="Degnan B."/>
            <person name="De Tomaso A."/>
            <person name="Davidson B."/>
            <person name="Di Gregorio A."/>
            <person name="Gelpke M."/>
            <person name="Goodstein D.M."/>
            <person name="Harafuji N."/>
            <person name="Hastings K.E."/>
            <person name="Ho I."/>
            <person name="Hotta K."/>
            <person name="Huang W."/>
            <person name="Kawashima T."/>
            <person name="Lemaire P."/>
            <person name="Martinez D."/>
            <person name="Meinertzhagen I.A."/>
            <person name="Necula S."/>
            <person name="Nonaka M."/>
            <person name="Putnam N."/>
            <person name="Rash S."/>
            <person name="Saiga H."/>
            <person name="Satake M."/>
            <person name="Terry A."/>
            <person name="Yamada L."/>
            <person name="Wang H.G."/>
            <person name="Awazu S."/>
            <person name="Azumi K."/>
            <person name="Boore J."/>
            <person name="Branno M."/>
            <person name="Chin-Bow S."/>
            <person name="DeSantis R."/>
            <person name="Doyle S."/>
            <person name="Francino P."/>
            <person name="Keys D.N."/>
            <person name="Haga S."/>
            <person name="Hayashi H."/>
            <person name="Hino K."/>
            <person name="Imai K.S."/>
            <person name="Inaba K."/>
            <person name="Kano S."/>
            <person name="Kobayashi K."/>
            <person name="Kobayashi M."/>
            <person name="Lee B.I."/>
            <person name="Makabe K.W."/>
            <person name="Manohar C."/>
            <person name="Matassi G."/>
            <person name="Medina M."/>
            <person name="Mochizuki Y."/>
            <person name="Mount S."/>
            <person name="Morishita T."/>
            <person name="Miura S."/>
            <person name="Nakayama A."/>
            <person name="Nishizaka S."/>
            <person name="Nomoto H."/>
            <person name="Ohta F."/>
            <person name="Oishi K."/>
            <person name="Rigoutsos I."/>
            <person name="Sano M."/>
            <person name="Sasaki A."/>
            <person name="Sasakura Y."/>
            <person name="Shoguchi E."/>
            <person name="Shin-i T."/>
            <person name="Spagnuolo A."/>
            <person name="Stainier D."/>
            <person name="Suzuki M.M."/>
            <person name="Tassy O."/>
            <person name="Takatori N."/>
            <person name="Tokuoka M."/>
            <person name="Yagi K."/>
            <person name="Yoshizaki F."/>
            <person name="Wada S."/>
            <person name="Zhang C."/>
            <person name="Hyatt P.D."/>
            <person name="Larimer F."/>
            <person name="Detter C."/>
            <person name="Doggett N."/>
            <person name="Glavina T."/>
            <person name="Hawkins T."/>
            <person name="Richardson P."/>
            <person name="Lucas S."/>
            <person name="Kohara Y."/>
            <person name="Levine M."/>
            <person name="Satoh N."/>
            <person name="Rokhsar D.S."/>
        </authorList>
    </citation>
    <scope>NUCLEOTIDE SEQUENCE [LARGE SCALE GENOMIC DNA]</scope>
</reference>
<feature type="region of interest" description="Disordered" evidence="1">
    <location>
        <begin position="111"/>
        <end position="179"/>
    </location>
</feature>
<feature type="domain" description="Coilin tudor" evidence="3">
    <location>
        <begin position="409"/>
        <end position="511"/>
    </location>
</feature>
<feature type="compositionally biased region" description="Acidic residues" evidence="1">
    <location>
        <begin position="282"/>
        <end position="292"/>
    </location>
</feature>
<dbReference type="AlphaFoldDB" id="F7A0C5"/>
<dbReference type="GO" id="GO:0030619">
    <property type="term" value="F:U1 snRNA binding"/>
    <property type="evidence" value="ECO:0000318"/>
    <property type="project" value="GO_Central"/>
</dbReference>
<dbReference type="Pfam" id="PF15862">
    <property type="entry name" value="Coilin_N"/>
    <property type="match status" value="1"/>
</dbReference>
<dbReference type="HOGENOM" id="CLU_034553_0_0_1"/>
<feature type="compositionally biased region" description="Low complexity" evidence="1">
    <location>
        <begin position="153"/>
        <end position="165"/>
    </location>
</feature>
<evidence type="ECO:0000313" key="4">
    <source>
        <dbReference type="Ensembl" id="ENSCINP00000029374.2"/>
    </source>
</evidence>
<dbReference type="InterPro" id="IPR056398">
    <property type="entry name" value="Tudor_Coilin"/>
</dbReference>
<dbReference type="GO" id="GO:0000387">
    <property type="term" value="P:spliceosomal snRNP assembly"/>
    <property type="evidence" value="ECO:0000318"/>
    <property type="project" value="GO_Central"/>
</dbReference>
<name>F7A0C5_CIOIN</name>
<sequence length="512" mass="57095">SCKDKKLRVRLRFDIAPPSCPSCKCFMFLVDRDAARYVSDVEHTIAKKFGFSSPRYLVLSINDFVLLSSDDVEVIRDDDDIQVKIDHALKDDEQNTNADVVAVKTKSKKRICEDSNERPSKKVKKIEQTKLNKRSKIVEQRKRVVRKKKPKILKQINQSSSSSTDSSDEKTKNISKTNKLSKPAAKFNLYSSVLKTKPKTQSLFNKNTSSSSEDTSSSDSDDVPNAKPQPPKTTPAKSNNVVTKQVQAPSSDSSSDSDSESDTLSVTAKLNPKTQPPISSSSDDDSTSDSDNEPIIATHKSTIPAALKPNVVVRQGETSSSDDDSDSGEEKKVLQSCKNNADNKVLPSQKNLINKSWENREKLNAMRAYPNYHNKSVVLTCSGNVNDKEIAMETESKPADAIAKPLVNDYSTLMSLSWPPRVKDKIAYQALEMSPIDYTPNVSEYKEAEVVNVSNDKQITVKILYQEKAPANLEVPGRFELVYEEEEHSEDQSEDDTITLDWTSLMNVKLIQ</sequence>
<reference evidence="4" key="4">
    <citation type="submission" date="2025-09" db="UniProtKB">
        <authorList>
            <consortium name="Ensembl"/>
        </authorList>
    </citation>
    <scope>IDENTIFICATION</scope>
</reference>
<dbReference type="InterPro" id="IPR031722">
    <property type="entry name" value="Coilin_N"/>
</dbReference>
<dbReference type="PANTHER" id="PTHR15197:SF0">
    <property type="entry name" value="COILIN"/>
    <property type="match status" value="1"/>
</dbReference>
<accession>F7A0C5</accession>
<dbReference type="GO" id="GO:0030620">
    <property type="term" value="F:U2 snRNA binding"/>
    <property type="evidence" value="ECO:0000318"/>
    <property type="project" value="GO_Central"/>
</dbReference>
<protein>
    <submittedName>
        <fullName evidence="4">Uncharacterized protein</fullName>
    </submittedName>
</protein>
<feature type="compositionally biased region" description="Basic residues" evidence="1">
    <location>
        <begin position="143"/>
        <end position="152"/>
    </location>
</feature>
<evidence type="ECO:0000256" key="1">
    <source>
        <dbReference type="SAM" id="MobiDB-lite"/>
    </source>
</evidence>
<dbReference type="OMA" id="CEYKKQT"/>
<organism evidence="4 5">
    <name type="scientific">Ciona intestinalis</name>
    <name type="common">Transparent sea squirt</name>
    <name type="synonym">Ascidia intestinalis</name>
    <dbReference type="NCBI Taxonomy" id="7719"/>
    <lineage>
        <taxon>Eukaryota</taxon>
        <taxon>Metazoa</taxon>
        <taxon>Chordata</taxon>
        <taxon>Tunicata</taxon>
        <taxon>Ascidiacea</taxon>
        <taxon>Phlebobranchia</taxon>
        <taxon>Cionidae</taxon>
        <taxon>Ciona</taxon>
    </lineage>
</organism>
<reference evidence="4" key="3">
    <citation type="submission" date="2025-08" db="UniProtKB">
        <authorList>
            <consortium name="Ensembl"/>
        </authorList>
    </citation>
    <scope>IDENTIFICATION</scope>
</reference>
<dbReference type="GO" id="GO:0015030">
    <property type="term" value="C:Cajal body"/>
    <property type="evidence" value="ECO:0000318"/>
    <property type="project" value="GO_Central"/>
</dbReference>
<dbReference type="EMBL" id="EAAA01001769">
    <property type="status" value="NOT_ANNOTATED_CDS"/>
    <property type="molecule type" value="Genomic_DNA"/>
</dbReference>
<dbReference type="InterPro" id="IPR024822">
    <property type="entry name" value="Coilin"/>
</dbReference>
<keyword evidence="5" id="KW-1185">Reference proteome</keyword>
<dbReference type="Pfam" id="PF23086">
    <property type="entry name" value="Tudor_Coilin"/>
    <property type="match status" value="1"/>
</dbReference>
<dbReference type="Ensembl" id="ENSCINT00000029620.2">
    <property type="protein sequence ID" value="ENSCINP00000029374.2"/>
    <property type="gene ID" value="ENSCING00000017293.2"/>
</dbReference>
<dbReference type="GeneTree" id="ENSGT00390000004832"/>
<feature type="domain" description="Coilin N-terminal" evidence="2">
    <location>
        <begin position="7"/>
        <end position="136"/>
    </location>
</feature>
<reference evidence="4" key="2">
    <citation type="journal article" date="2008" name="Genome Biol.">
        <title>Improved genome assembly and evidence-based global gene model set for the chordate Ciona intestinalis: new insight into intron and operon populations.</title>
        <authorList>
            <person name="Satou Y."/>
            <person name="Mineta K."/>
            <person name="Ogasawara M."/>
            <person name="Sasakura Y."/>
            <person name="Shoguchi E."/>
            <person name="Ueno K."/>
            <person name="Yamada L."/>
            <person name="Matsumoto J."/>
            <person name="Wasserscheid J."/>
            <person name="Dewar K."/>
            <person name="Wiley G.B."/>
            <person name="Macmil S.L."/>
            <person name="Roe B.A."/>
            <person name="Zeller R.W."/>
            <person name="Hastings K.E."/>
            <person name="Lemaire P."/>
            <person name="Lindquist E."/>
            <person name="Endo T."/>
            <person name="Hotta K."/>
            <person name="Inaba K."/>
        </authorList>
    </citation>
    <scope>NUCLEOTIDE SEQUENCE [LARGE SCALE GENOMIC DNA]</scope>
    <source>
        <strain evidence="4">wild type</strain>
    </source>
</reference>